<accession>A0A927GX70</accession>
<feature type="coiled-coil region" evidence="8">
    <location>
        <begin position="294"/>
        <end position="332"/>
    </location>
</feature>
<evidence type="ECO:0000256" key="3">
    <source>
        <dbReference type="ARBA" id="ARBA00022544"/>
    </source>
</evidence>
<keyword evidence="4" id="KW-0732">Signal</keyword>
<evidence type="ECO:0000256" key="5">
    <source>
        <dbReference type="ARBA" id="ARBA00023136"/>
    </source>
</evidence>
<keyword evidence="3" id="KW-0309">Germination</keyword>
<keyword evidence="7" id="KW-0449">Lipoprotein</keyword>
<evidence type="ECO:0000256" key="7">
    <source>
        <dbReference type="ARBA" id="ARBA00023288"/>
    </source>
</evidence>
<feature type="domain" description="Spore germination protein N-terminal" evidence="10">
    <location>
        <begin position="28"/>
        <end position="201"/>
    </location>
</feature>
<evidence type="ECO:0000313" key="11">
    <source>
        <dbReference type="EMBL" id="MBD2860506.1"/>
    </source>
</evidence>
<dbReference type="GO" id="GO:0016020">
    <property type="term" value="C:membrane"/>
    <property type="evidence" value="ECO:0007669"/>
    <property type="project" value="UniProtKB-SubCell"/>
</dbReference>
<dbReference type="InterPro" id="IPR038501">
    <property type="entry name" value="Spore_GerAC_C_sf"/>
</dbReference>
<evidence type="ECO:0000256" key="4">
    <source>
        <dbReference type="ARBA" id="ARBA00022729"/>
    </source>
</evidence>
<dbReference type="AlphaFoldDB" id="A0A927GX70"/>
<evidence type="ECO:0000256" key="8">
    <source>
        <dbReference type="SAM" id="Coils"/>
    </source>
</evidence>
<keyword evidence="5" id="KW-0472">Membrane</keyword>
<dbReference type="RefSeq" id="WP_190923699.1">
    <property type="nucleotide sequence ID" value="NZ_JACXJA010000001.1"/>
</dbReference>
<dbReference type="Gene3D" id="3.30.300.210">
    <property type="entry name" value="Nutrient germinant receptor protein C, domain 3"/>
    <property type="match status" value="1"/>
</dbReference>
<reference evidence="11" key="1">
    <citation type="submission" date="2020-09" db="EMBL/GenBank/DDBJ databases">
        <title>A novel bacterium of genus Paenibacillus, isolated from South China Sea.</title>
        <authorList>
            <person name="Huang H."/>
            <person name="Mo K."/>
            <person name="Hu Y."/>
        </authorList>
    </citation>
    <scope>NUCLEOTIDE SEQUENCE</scope>
    <source>
        <strain evidence="11">IB182363</strain>
    </source>
</reference>
<dbReference type="NCBIfam" id="TIGR02887">
    <property type="entry name" value="spore_ger_x_C"/>
    <property type="match status" value="1"/>
</dbReference>
<evidence type="ECO:0000259" key="9">
    <source>
        <dbReference type="Pfam" id="PF05504"/>
    </source>
</evidence>
<feature type="domain" description="Spore germination GerAC-like C-terminal" evidence="9">
    <location>
        <begin position="218"/>
        <end position="381"/>
    </location>
</feature>
<dbReference type="PANTHER" id="PTHR35789:SF1">
    <property type="entry name" value="SPORE GERMINATION PROTEIN B3"/>
    <property type="match status" value="1"/>
</dbReference>
<sequence length="395" mass="44149">MKKRMPRRPRVRIAALFLVLLLATGCWDRTEVNDIAIVMAAAIDKDKEGYRVSVMIPLVGNMGGATGGGGGSGGDRPYTIDSDTGRTIREASERMQARMARRLFYGHRKVLLIGEELAKENLPDALDITARLAENRLTSFMAVTKGNAYEMLNAAPKLERFPAEALRELLKSDGVIKIQVKDVAHQLNVQGKDAILPYVEVVKSKGSSKPNEEIQIGGYAYARQGKMIGVAREDEAVGIRWLSRSTFKPYLETVETDQGPVSVTIRRGKCTIKPYLSDGILHYRIEAAGEGTILEALDNKEYEHKNAVELLEQRLESKIAGEIRTVERLARERQVDIPGFGLLLNRAYPTLWKREWSSRWPAALEGAQYEVKVHIVINRTGMFSKNIGLKEHPHE</sequence>
<evidence type="ECO:0000313" key="12">
    <source>
        <dbReference type="Proteomes" id="UP000639396"/>
    </source>
</evidence>
<dbReference type="InterPro" id="IPR008844">
    <property type="entry name" value="Spore_GerAC-like"/>
</dbReference>
<evidence type="ECO:0000256" key="2">
    <source>
        <dbReference type="ARBA" id="ARBA00007886"/>
    </source>
</evidence>
<dbReference type="PANTHER" id="PTHR35789">
    <property type="entry name" value="SPORE GERMINATION PROTEIN B3"/>
    <property type="match status" value="1"/>
</dbReference>
<comment type="similarity">
    <text evidence="2">Belongs to the GerABKC lipoprotein family.</text>
</comment>
<name>A0A927GX70_9BACL</name>
<dbReference type="EMBL" id="JACXJA010000001">
    <property type="protein sequence ID" value="MBD2860506.1"/>
    <property type="molecule type" value="Genomic_DNA"/>
</dbReference>
<organism evidence="11 12">
    <name type="scientific">Paenibacillus oceani</name>
    <dbReference type="NCBI Taxonomy" id="2772510"/>
    <lineage>
        <taxon>Bacteria</taxon>
        <taxon>Bacillati</taxon>
        <taxon>Bacillota</taxon>
        <taxon>Bacilli</taxon>
        <taxon>Bacillales</taxon>
        <taxon>Paenibacillaceae</taxon>
        <taxon>Paenibacillus</taxon>
    </lineage>
</organism>
<proteinExistence type="inferred from homology"/>
<comment type="caution">
    <text evidence="11">The sequence shown here is derived from an EMBL/GenBank/DDBJ whole genome shotgun (WGS) entry which is preliminary data.</text>
</comment>
<gene>
    <name evidence="11" type="ORF">IDH45_00710</name>
</gene>
<keyword evidence="6" id="KW-0564">Palmitate</keyword>
<evidence type="ECO:0000256" key="6">
    <source>
        <dbReference type="ARBA" id="ARBA00023139"/>
    </source>
</evidence>
<dbReference type="Proteomes" id="UP000639396">
    <property type="component" value="Unassembled WGS sequence"/>
</dbReference>
<comment type="subcellular location">
    <subcellularLocation>
        <location evidence="1">Membrane</location>
        <topology evidence="1">Lipid-anchor</topology>
    </subcellularLocation>
</comment>
<dbReference type="Pfam" id="PF25198">
    <property type="entry name" value="Spore_GerAC_N"/>
    <property type="match status" value="1"/>
</dbReference>
<dbReference type="InterPro" id="IPR057336">
    <property type="entry name" value="GerAC_N"/>
</dbReference>
<dbReference type="Pfam" id="PF05504">
    <property type="entry name" value="Spore_GerAC"/>
    <property type="match status" value="1"/>
</dbReference>
<protein>
    <submittedName>
        <fullName evidence="11">Ger(X)C family spore germination protein</fullName>
    </submittedName>
</protein>
<dbReference type="InterPro" id="IPR046953">
    <property type="entry name" value="Spore_GerAC-like_C"/>
</dbReference>
<keyword evidence="8" id="KW-0175">Coiled coil</keyword>
<evidence type="ECO:0000256" key="1">
    <source>
        <dbReference type="ARBA" id="ARBA00004635"/>
    </source>
</evidence>
<dbReference type="GO" id="GO:0009847">
    <property type="term" value="P:spore germination"/>
    <property type="evidence" value="ECO:0007669"/>
    <property type="project" value="InterPro"/>
</dbReference>
<evidence type="ECO:0000259" key="10">
    <source>
        <dbReference type="Pfam" id="PF25198"/>
    </source>
</evidence>
<keyword evidence="12" id="KW-1185">Reference proteome</keyword>
<dbReference type="PROSITE" id="PS51257">
    <property type="entry name" value="PROKAR_LIPOPROTEIN"/>
    <property type="match status" value="1"/>
</dbReference>